<gene>
    <name evidence="2" type="ORF">BTBSAS_10302</name>
    <name evidence="1" type="ORF">CNY62_09370</name>
</gene>
<keyword evidence="2" id="KW-0808">Transferase</keyword>
<dbReference type="EMBL" id="CP023483">
    <property type="protein sequence ID" value="ATF26583.1"/>
    <property type="molecule type" value="Genomic_DNA"/>
</dbReference>
<dbReference type="GeneID" id="66536713"/>
<name>A0A1D2KXX5_BROTH</name>
<dbReference type="RefSeq" id="WP_029090550.1">
    <property type="nucleotide sequence ID" value="NZ_CBCPHX010000002.1"/>
</dbReference>
<dbReference type="AlphaFoldDB" id="A0A1D2KXX5"/>
<organism evidence="1 3">
    <name type="scientific">Brochothrix thermosphacta</name>
    <name type="common">Microbacterium thermosphactum</name>
    <dbReference type="NCBI Taxonomy" id="2756"/>
    <lineage>
        <taxon>Bacteria</taxon>
        <taxon>Bacillati</taxon>
        <taxon>Bacillota</taxon>
        <taxon>Bacilli</taxon>
        <taxon>Bacillales</taxon>
        <taxon>Listeriaceae</taxon>
        <taxon>Brochothrix</taxon>
    </lineage>
</organism>
<evidence type="ECO:0000313" key="1">
    <source>
        <dbReference type="EMBL" id="ATF26583.1"/>
    </source>
</evidence>
<dbReference type="OrthoDB" id="9799195at2"/>
<protein>
    <submittedName>
        <fullName evidence="2">Putative Serine/threonine-protein kinase RsbT</fullName>
        <ecNumber evidence="2">2.7.11.1</ecNumber>
    </submittedName>
</protein>
<reference evidence="2" key="2">
    <citation type="submission" date="2018-04" db="EMBL/GenBank/DDBJ databases">
        <authorList>
            <person name="Go L.Y."/>
            <person name="Mitchell J.A."/>
        </authorList>
    </citation>
    <scope>NUCLEOTIDE SEQUENCE</scope>
    <source>
        <strain evidence="2">BSAS1 3</strain>
    </source>
</reference>
<dbReference type="Proteomes" id="UP000270190">
    <property type="component" value="Unassembled WGS sequence"/>
</dbReference>
<dbReference type="EC" id="2.7.11.1" evidence="2"/>
<keyword evidence="2" id="KW-0418">Kinase</keyword>
<dbReference type="STRING" id="2756.BFR44_08030"/>
<evidence type="ECO:0000313" key="2">
    <source>
        <dbReference type="EMBL" id="SPP26157.1"/>
    </source>
</evidence>
<reference evidence="4" key="3">
    <citation type="submission" date="2018-04" db="EMBL/GenBank/DDBJ databases">
        <authorList>
            <person name="Illikoud N."/>
        </authorList>
    </citation>
    <scope>NUCLEOTIDE SEQUENCE [LARGE SCALE GENOMIC DNA]</scope>
</reference>
<proteinExistence type="predicted"/>
<dbReference type="GO" id="GO:0004674">
    <property type="term" value="F:protein serine/threonine kinase activity"/>
    <property type="evidence" value="ECO:0007669"/>
    <property type="project" value="UniProtKB-EC"/>
</dbReference>
<dbReference type="KEGG" id="bths:CNY62_09370"/>
<reference evidence="1 3" key="1">
    <citation type="submission" date="2017-09" db="EMBL/GenBank/DDBJ databases">
        <title>Complete Genome Sequences of Two Strains of the Meat Spoilage Bacterium Brochothrix thermosphacta Isolated from Ground Chicken.</title>
        <authorList>
            <person name="Paoli G.C."/>
            <person name="Wijey C."/>
            <person name="Chen C.-Y."/>
            <person name="Nguyen L."/>
            <person name="Yan X."/>
            <person name="Irwin P.L."/>
        </authorList>
    </citation>
    <scope>NUCLEOTIDE SEQUENCE [LARGE SCALE GENOMIC DNA]</scope>
    <source>
        <strain evidence="1 3">BI</strain>
    </source>
</reference>
<evidence type="ECO:0000313" key="4">
    <source>
        <dbReference type="Proteomes" id="UP000270190"/>
    </source>
</evidence>
<dbReference type="EMBL" id="OUNC01000001">
    <property type="protein sequence ID" value="SPP26157.1"/>
    <property type="molecule type" value="Genomic_DNA"/>
</dbReference>
<dbReference type="Proteomes" id="UP000243591">
    <property type="component" value="Chromosome"/>
</dbReference>
<evidence type="ECO:0000313" key="3">
    <source>
        <dbReference type="Proteomes" id="UP000243591"/>
    </source>
</evidence>
<accession>A0A1D2KXX5</accession>
<sequence>MHIKSKFEINSEWDIIEVRQEVRKVCKKIGFDYVTQAYIINFTSGICQNMYTVAQSGVFSIEGIIEEKRMGIKIIAVDQGPGIENMADFLSENIAVNQTDGIRLEMLSVRRWFDEFEIASTELGVDGVEVTVTKWLIKG</sequence>
<keyword evidence="3" id="KW-1185">Reference proteome</keyword>